<dbReference type="Proteomes" id="UP001302745">
    <property type="component" value="Unassembled WGS sequence"/>
</dbReference>
<dbReference type="InterPro" id="IPR010730">
    <property type="entry name" value="HET"/>
</dbReference>
<comment type="caution">
    <text evidence="2">The sequence shown here is derived from an EMBL/GenBank/DDBJ whole genome shotgun (WGS) entry which is preliminary data.</text>
</comment>
<accession>A0AAN6VKK4</accession>
<reference evidence="2" key="2">
    <citation type="submission" date="2023-05" db="EMBL/GenBank/DDBJ databases">
        <authorList>
            <consortium name="Lawrence Berkeley National Laboratory"/>
            <person name="Steindorff A."/>
            <person name="Hensen N."/>
            <person name="Bonometti L."/>
            <person name="Westerberg I."/>
            <person name="Brannstrom I.O."/>
            <person name="Guillou S."/>
            <person name="Cros-Aarteil S."/>
            <person name="Calhoun S."/>
            <person name="Haridas S."/>
            <person name="Kuo A."/>
            <person name="Mondo S."/>
            <person name="Pangilinan J."/>
            <person name="Riley R."/>
            <person name="Labutti K."/>
            <person name="Andreopoulos B."/>
            <person name="Lipzen A."/>
            <person name="Chen C."/>
            <person name="Yanf M."/>
            <person name="Daum C."/>
            <person name="Ng V."/>
            <person name="Clum A."/>
            <person name="Ohm R."/>
            <person name="Martin F."/>
            <person name="Silar P."/>
            <person name="Natvig D."/>
            <person name="Lalanne C."/>
            <person name="Gautier V."/>
            <person name="Ament-Velasquez S.L."/>
            <person name="Kruys A."/>
            <person name="Hutchinson M.I."/>
            <person name="Powell A.J."/>
            <person name="Barry K."/>
            <person name="Miller A.N."/>
            <person name="Grigoriev I.V."/>
            <person name="Debuchy R."/>
            <person name="Gladieux P."/>
            <person name="Thoren M.H."/>
            <person name="Johannesson H."/>
        </authorList>
    </citation>
    <scope>NUCLEOTIDE SEQUENCE</scope>
    <source>
        <strain evidence="2">CBS 538.74</strain>
    </source>
</reference>
<evidence type="ECO:0000259" key="1">
    <source>
        <dbReference type="Pfam" id="PF06985"/>
    </source>
</evidence>
<name>A0AAN6VKK4_9PEZI</name>
<dbReference type="PANTHER" id="PTHR10622:SF10">
    <property type="entry name" value="HET DOMAIN-CONTAINING PROTEIN"/>
    <property type="match status" value="1"/>
</dbReference>
<dbReference type="EMBL" id="MU856955">
    <property type="protein sequence ID" value="KAK4152984.1"/>
    <property type="molecule type" value="Genomic_DNA"/>
</dbReference>
<protein>
    <submittedName>
        <fullName evidence="2">Heterokaryon incompatibility protein-domain-containing protein</fullName>
    </submittedName>
</protein>
<evidence type="ECO:0000313" key="2">
    <source>
        <dbReference type="EMBL" id="KAK4152984.1"/>
    </source>
</evidence>
<dbReference type="PANTHER" id="PTHR10622">
    <property type="entry name" value="HET DOMAIN-CONTAINING PROTEIN"/>
    <property type="match status" value="1"/>
</dbReference>
<sequence>MRLIDTRTFELKDFGGQPPPYAILSHTWDEDEVTFQDMADLDAARKKKGFAKIEQCCRQAVRDAFDWAWIDTCCIDKTSSAELSETINSMFKWYERAMKCYAFLSDLTARPGDELFAGLGRRLAPDPDAAHAPSRPRDHYSLFASRWWTRGWTLQELIAPHNVEFYNCDWEYLTCKRASKRLIAYMCDIAEPILEHSRDLLSYCVAERISWASRRNTTREEDMAYCLLGILDVNMPLLYGEGGRKAFLRLQEHVIAANEDYTLYLWGRVALAASPRDFNCGQVWSDWSHVQRDLLPLGEPPQITSRGIRLSLFIRRVTRQDFYGASRLLPCLLNYLFVSLKGSVSQNLLDSLRPGAGGLARPQALFLGAFPSPSNERFLPCMLYLDLGNVGYALGETSLRPDMASSKPRTYARFKYFYHEVSDTELRKTKGWNLRTCYIKTRPDAEMPEAPGLLPTSVICVWRTPTDIPYEILELNTIHAGETRRFIQLHATAKFPGCVISVAIRNRSYWLNHRVGEEMDYRTEAERFATMDLDHMWVETRKEVGPFYEERIEFGTRSILITLSFEKCSGVADGDGDDGDDGVECRCVVYLALVETRP</sequence>
<reference evidence="2" key="1">
    <citation type="journal article" date="2023" name="Mol. Phylogenet. Evol.">
        <title>Genome-scale phylogeny and comparative genomics of the fungal order Sordariales.</title>
        <authorList>
            <person name="Hensen N."/>
            <person name="Bonometti L."/>
            <person name="Westerberg I."/>
            <person name="Brannstrom I.O."/>
            <person name="Guillou S."/>
            <person name="Cros-Aarteil S."/>
            <person name="Calhoun S."/>
            <person name="Haridas S."/>
            <person name="Kuo A."/>
            <person name="Mondo S."/>
            <person name="Pangilinan J."/>
            <person name="Riley R."/>
            <person name="LaButti K."/>
            <person name="Andreopoulos B."/>
            <person name="Lipzen A."/>
            <person name="Chen C."/>
            <person name="Yan M."/>
            <person name="Daum C."/>
            <person name="Ng V."/>
            <person name="Clum A."/>
            <person name="Steindorff A."/>
            <person name="Ohm R.A."/>
            <person name="Martin F."/>
            <person name="Silar P."/>
            <person name="Natvig D.O."/>
            <person name="Lalanne C."/>
            <person name="Gautier V."/>
            <person name="Ament-Velasquez S.L."/>
            <person name="Kruys A."/>
            <person name="Hutchinson M.I."/>
            <person name="Powell A.J."/>
            <person name="Barry K."/>
            <person name="Miller A.N."/>
            <person name="Grigoriev I.V."/>
            <person name="Debuchy R."/>
            <person name="Gladieux P."/>
            <person name="Hiltunen Thoren M."/>
            <person name="Johannesson H."/>
        </authorList>
    </citation>
    <scope>NUCLEOTIDE SEQUENCE</scope>
    <source>
        <strain evidence="2">CBS 538.74</strain>
    </source>
</reference>
<feature type="domain" description="Heterokaryon incompatibility" evidence="1">
    <location>
        <begin position="21"/>
        <end position="156"/>
    </location>
</feature>
<evidence type="ECO:0000313" key="3">
    <source>
        <dbReference type="Proteomes" id="UP001302745"/>
    </source>
</evidence>
<dbReference type="AlphaFoldDB" id="A0AAN6VKK4"/>
<proteinExistence type="predicted"/>
<keyword evidence="3" id="KW-1185">Reference proteome</keyword>
<gene>
    <name evidence="2" type="ORF">C8A00DRAFT_44054</name>
</gene>
<organism evidence="2 3">
    <name type="scientific">Chaetomidium leptoderma</name>
    <dbReference type="NCBI Taxonomy" id="669021"/>
    <lineage>
        <taxon>Eukaryota</taxon>
        <taxon>Fungi</taxon>
        <taxon>Dikarya</taxon>
        <taxon>Ascomycota</taxon>
        <taxon>Pezizomycotina</taxon>
        <taxon>Sordariomycetes</taxon>
        <taxon>Sordariomycetidae</taxon>
        <taxon>Sordariales</taxon>
        <taxon>Chaetomiaceae</taxon>
        <taxon>Chaetomidium</taxon>
    </lineage>
</organism>
<dbReference type="Pfam" id="PF06985">
    <property type="entry name" value="HET"/>
    <property type="match status" value="1"/>
</dbReference>